<dbReference type="InterPro" id="IPR040450">
    <property type="entry name" value="TFIIF_beta_HTH"/>
</dbReference>
<dbReference type="GO" id="GO:0016787">
    <property type="term" value="F:hydrolase activity"/>
    <property type="evidence" value="ECO:0007669"/>
    <property type="project" value="UniProtKB-KW"/>
</dbReference>
<evidence type="ECO:0000256" key="7">
    <source>
        <dbReference type="ARBA" id="ARBA00023242"/>
    </source>
</evidence>
<dbReference type="InterPro" id="IPR036388">
    <property type="entry name" value="WH-like_DNA-bd_sf"/>
</dbReference>
<feature type="region of interest" description="Disordered" evidence="10">
    <location>
        <begin position="356"/>
        <end position="384"/>
    </location>
</feature>
<feature type="domain" description="TFIIF beta subunit N-terminal" evidence="12">
    <location>
        <begin position="47"/>
        <end position="199"/>
    </location>
</feature>
<gene>
    <name evidence="13" type="ORF">MCAP1_002945</name>
</gene>
<keyword evidence="13" id="KW-0067">ATP-binding</keyword>
<evidence type="ECO:0000256" key="10">
    <source>
        <dbReference type="SAM" id="MobiDB-lite"/>
    </source>
</evidence>
<evidence type="ECO:0000256" key="8">
    <source>
        <dbReference type="ARBA" id="ARBA00081473"/>
    </source>
</evidence>
<dbReference type="FunFam" id="1.10.10.10:FF:000035">
    <property type="entry name" value="General transcription factor IIF subunit 2"/>
    <property type="match status" value="1"/>
</dbReference>
<dbReference type="PANTHER" id="PTHR10445:SF0">
    <property type="entry name" value="GENERAL TRANSCRIPTION FACTOR IIF SUBUNIT 2"/>
    <property type="match status" value="1"/>
</dbReference>
<name>A0AAF0IWD3_9BASI</name>
<sequence length="384" mass="43145">MSQNAEDYEPAPEPSIEPSTSQLRYENQNRDMSPEPDQDLNTTRGRHPVWLVKVPKFLIDGWSQVQQEDARLGTVRVYDPDEHGQQKMELLLPDGPSPAIPIEDPAQCASYANIPRRFDMRLTSTTQETYGKNLYAFQEEVLDDEDVVSDLGVDEDVVIAGAPKPPHSHTSGPARLSNKKRRITALTGTVTNETALQPQKAPPSSLPDSKAPIRAGTSRSLLTPEYREILRKRHMETSKPKRSVMMMDETDAGSNNMLAAGVGKGHVKTRSANIVLAASQARSKEAPEKFARMPRNELLDSLFSLFDRYTHWSLKRLREETQQPYVYLREVLSTIADQHQNGPYAGSWSLKREFAEDRHKANASQHRDRSEPSGDPSMGDMEDV</sequence>
<protein>
    <recommendedName>
        <fullName evidence="3">Transcription initiation factor IIF subunit beta</fullName>
    </recommendedName>
    <alternativeName>
        <fullName evidence="9">TFIIF medium subunit</fullName>
    </alternativeName>
    <alternativeName>
        <fullName evidence="8">TFIIF-beta</fullName>
    </alternativeName>
</protein>
<dbReference type="CDD" id="cd07980">
    <property type="entry name" value="TFIIF_beta"/>
    <property type="match status" value="1"/>
</dbReference>
<dbReference type="InterPro" id="IPR003196">
    <property type="entry name" value="TFIIF_beta"/>
</dbReference>
<dbReference type="InterPro" id="IPR011039">
    <property type="entry name" value="TFIIF_interaction"/>
</dbReference>
<feature type="domain" description="TFIIF beta subunit HTH" evidence="11">
    <location>
        <begin position="291"/>
        <end position="354"/>
    </location>
</feature>
<evidence type="ECO:0000313" key="13">
    <source>
        <dbReference type="EMBL" id="WFD20694.1"/>
    </source>
</evidence>
<keyword evidence="6" id="KW-0804">Transcription</keyword>
<feature type="compositionally biased region" description="Acidic residues" evidence="10">
    <location>
        <begin position="1"/>
        <end position="10"/>
    </location>
</feature>
<dbReference type="SUPFAM" id="SSF46785">
    <property type="entry name" value="Winged helix' DNA-binding domain"/>
    <property type="match status" value="1"/>
</dbReference>
<evidence type="ECO:0000256" key="9">
    <source>
        <dbReference type="ARBA" id="ARBA00081863"/>
    </source>
</evidence>
<feature type="compositionally biased region" description="Basic and acidic residues" evidence="10">
    <location>
        <begin position="356"/>
        <end position="372"/>
    </location>
</feature>
<evidence type="ECO:0000256" key="4">
    <source>
        <dbReference type="ARBA" id="ARBA00023015"/>
    </source>
</evidence>
<keyword evidence="4" id="KW-0805">Transcription regulation</keyword>
<keyword evidence="7" id="KW-0539">Nucleus</keyword>
<evidence type="ECO:0000259" key="11">
    <source>
        <dbReference type="Pfam" id="PF02270"/>
    </source>
</evidence>
<proteinExistence type="inferred from homology"/>
<feature type="region of interest" description="Disordered" evidence="10">
    <location>
        <begin position="188"/>
        <end position="214"/>
    </location>
</feature>
<keyword evidence="14" id="KW-1185">Reference proteome</keyword>
<dbReference type="GO" id="GO:0004386">
    <property type="term" value="F:helicase activity"/>
    <property type="evidence" value="ECO:0007669"/>
    <property type="project" value="UniProtKB-KW"/>
</dbReference>
<dbReference type="Pfam" id="PF02270">
    <property type="entry name" value="TFIIF_beta"/>
    <property type="match status" value="1"/>
</dbReference>
<keyword evidence="13" id="KW-0347">Helicase</keyword>
<evidence type="ECO:0000256" key="6">
    <source>
        <dbReference type="ARBA" id="ARBA00023163"/>
    </source>
</evidence>
<accession>A0AAF0IWD3</accession>
<organism evidence="13 14">
    <name type="scientific">Malassezia caprae</name>
    <dbReference type="NCBI Taxonomy" id="1381934"/>
    <lineage>
        <taxon>Eukaryota</taxon>
        <taxon>Fungi</taxon>
        <taxon>Dikarya</taxon>
        <taxon>Basidiomycota</taxon>
        <taxon>Ustilaginomycotina</taxon>
        <taxon>Malasseziomycetes</taxon>
        <taxon>Malasseziales</taxon>
        <taxon>Malasseziaceae</taxon>
        <taxon>Malassezia</taxon>
    </lineage>
</organism>
<comment type="subcellular location">
    <subcellularLocation>
        <location evidence="1">Nucleus</location>
    </subcellularLocation>
</comment>
<dbReference type="PANTHER" id="PTHR10445">
    <property type="entry name" value="GENERAL TRANSCRIPTION FACTOR IIF SUBUNIT 2"/>
    <property type="match status" value="1"/>
</dbReference>
<dbReference type="GO" id="GO:0006367">
    <property type="term" value="P:transcription initiation at RNA polymerase II promoter"/>
    <property type="evidence" value="ECO:0007669"/>
    <property type="project" value="InterPro"/>
</dbReference>
<dbReference type="Gene3D" id="1.10.10.10">
    <property type="entry name" value="Winged helix-like DNA-binding domain superfamily/Winged helix DNA-binding domain"/>
    <property type="match status" value="1"/>
</dbReference>
<keyword evidence="5" id="KW-0238">DNA-binding</keyword>
<dbReference type="EMBL" id="CP119913">
    <property type="protein sequence ID" value="WFD20694.1"/>
    <property type="molecule type" value="Genomic_DNA"/>
</dbReference>
<feature type="compositionally biased region" description="Polar residues" evidence="10">
    <location>
        <begin position="17"/>
        <end position="26"/>
    </location>
</feature>
<dbReference type="GO" id="GO:0003677">
    <property type="term" value="F:DNA binding"/>
    <property type="evidence" value="ECO:0007669"/>
    <property type="project" value="UniProtKB-KW"/>
</dbReference>
<evidence type="ECO:0000256" key="1">
    <source>
        <dbReference type="ARBA" id="ARBA00004123"/>
    </source>
</evidence>
<dbReference type="InterPro" id="IPR040504">
    <property type="entry name" value="TFIIF_beta_N"/>
</dbReference>
<evidence type="ECO:0000259" key="12">
    <source>
        <dbReference type="Pfam" id="PF17683"/>
    </source>
</evidence>
<reference evidence="13" key="1">
    <citation type="submission" date="2023-03" db="EMBL/GenBank/DDBJ databases">
        <title>Mating type loci evolution in Malassezia.</title>
        <authorList>
            <person name="Coelho M.A."/>
        </authorList>
    </citation>
    <scope>NUCLEOTIDE SEQUENCE</scope>
    <source>
        <strain evidence="13">CBS 10434</strain>
    </source>
</reference>
<evidence type="ECO:0000256" key="3">
    <source>
        <dbReference type="ARBA" id="ARBA00021453"/>
    </source>
</evidence>
<comment type="similarity">
    <text evidence="2">Belongs to the TFIIF beta subunit family.</text>
</comment>
<dbReference type="GO" id="GO:0005674">
    <property type="term" value="C:transcription factor TFIIF complex"/>
    <property type="evidence" value="ECO:0007669"/>
    <property type="project" value="InterPro"/>
</dbReference>
<dbReference type="AlphaFoldDB" id="A0AAF0IWD3"/>
<feature type="compositionally biased region" description="Polar residues" evidence="10">
    <location>
        <begin position="188"/>
        <end position="197"/>
    </location>
</feature>
<keyword evidence="13" id="KW-0378">Hydrolase</keyword>
<keyword evidence="13" id="KW-0547">Nucleotide-binding</keyword>
<dbReference type="InterPro" id="IPR036390">
    <property type="entry name" value="WH_DNA-bd_sf"/>
</dbReference>
<evidence type="ECO:0000313" key="14">
    <source>
        <dbReference type="Proteomes" id="UP001220961"/>
    </source>
</evidence>
<evidence type="ECO:0000256" key="2">
    <source>
        <dbReference type="ARBA" id="ARBA00009543"/>
    </source>
</evidence>
<evidence type="ECO:0000256" key="5">
    <source>
        <dbReference type="ARBA" id="ARBA00023125"/>
    </source>
</evidence>
<dbReference type="Pfam" id="PF17683">
    <property type="entry name" value="TFIIF_beta_N"/>
    <property type="match status" value="1"/>
</dbReference>
<dbReference type="SUPFAM" id="SSF50916">
    <property type="entry name" value="Rap30/74 interaction domains"/>
    <property type="match status" value="1"/>
</dbReference>
<dbReference type="Proteomes" id="UP001220961">
    <property type="component" value="Chromosome 6"/>
</dbReference>
<feature type="region of interest" description="Disordered" evidence="10">
    <location>
        <begin position="1"/>
        <end position="45"/>
    </location>
</feature>